<dbReference type="AlphaFoldDB" id="A0A1I8AAY9"/>
<feature type="chain" id="PRO_5009314498" evidence="1">
    <location>
        <begin position="23"/>
        <end position="121"/>
    </location>
</feature>
<dbReference type="WBParaSite" id="L893_g4056.t1">
    <property type="protein sequence ID" value="L893_g4056.t1"/>
    <property type="gene ID" value="L893_g4056"/>
</dbReference>
<keyword evidence="1" id="KW-0732">Signal</keyword>
<organism evidence="2 3">
    <name type="scientific">Steinernema glaseri</name>
    <dbReference type="NCBI Taxonomy" id="37863"/>
    <lineage>
        <taxon>Eukaryota</taxon>
        <taxon>Metazoa</taxon>
        <taxon>Ecdysozoa</taxon>
        <taxon>Nematoda</taxon>
        <taxon>Chromadorea</taxon>
        <taxon>Rhabditida</taxon>
        <taxon>Tylenchina</taxon>
        <taxon>Panagrolaimomorpha</taxon>
        <taxon>Strongyloidoidea</taxon>
        <taxon>Steinernematidae</taxon>
        <taxon>Steinernema</taxon>
    </lineage>
</organism>
<evidence type="ECO:0000256" key="1">
    <source>
        <dbReference type="SAM" id="SignalP"/>
    </source>
</evidence>
<evidence type="ECO:0000313" key="3">
    <source>
        <dbReference type="WBParaSite" id="L893_g4056.t1"/>
    </source>
</evidence>
<feature type="signal peptide" evidence="1">
    <location>
        <begin position="1"/>
        <end position="22"/>
    </location>
</feature>
<dbReference type="Proteomes" id="UP000095287">
    <property type="component" value="Unplaced"/>
</dbReference>
<evidence type="ECO:0000313" key="2">
    <source>
        <dbReference type="Proteomes" id="UP000095287"/>
    </source>
</evidence>
<keyword evidence="2" id="KW-1185">Reference proteome</keyword>
<proteinExistence type="predicted"/>
<accession>A0A1I8AAY9</accession>
<protein>
    <submittedName>
        <fullName evidence="3">Uncharacterized protein</fullName>
    </submittedName>
</protein>
<reference evidence="3" key="1">
    <citation type="submission" date="2016-11" db="UniProtKB">
        <authorList>
            <consortium name="WormBaseParasite"/>
        </authorList>
    </citation>
    <scope>IDENTIFICATION</scope>
</reference>
<name>A0A1I8AAY9_9BILA</name>
<sequence>MKSFQQFALFCVLLLVFAPAEAQWSYTPSTYYYCYTCAPSTNTYGYSSPTYTSSYYPSNSYQTYQTYWTYPSYQNYQTYQTYPQQYSTTNCCGNTANYYYSGFSNDCCGTNTQVYYTYGKK</sequence>